<proteinExistence type="predicted"/>
<protein>
    <submittedName>
        <fullName evidence="3">Cuticle protein LPCP-23-like</fullName>
    </submittedName>
</protein>
<dbReference type="Proteomes" id="UP000322000">
    <property type="component" value="Chromosome 1"/>
</dbReference>
<evidence type="ECO:0000313" key="2">
    <source>
        <dbReference type="Proteomes" id="UP000322000"/>
    </source>
</evidence>
<reference evidence="3" key="1">
    <citation type="submission" date="2025-08" db="UniProtKB">
        <authorList>
            <consortium name="RefSeq"/>
        </authorList>
    </citation>
    <scope>IDENTIFICATION</scope>
</reference>
<keyword evidence="2" id="KW-1185">Reference proteome</keyword>
<feature type="signal peptide" evidence="1">
    <location>
        <begin position="1"/>
        <end position="16"/>
    </location>
</feature>
<sequence>MFKFVVLCAFVVAATAEPGVLIPAPYTQYSSYIAPATTTISKQASSVIHPSPAVYSTYSYPALTHFIKKRSPQIPLAYSTPLQYYPNYVATAYNTPLINTAAPVVTQHVASIPAVHLIKKRSAPLIPTTYYTPTTYTAAAPVLASTYTAHAPLYTSSPVISQPIPFAHYIKKRSAALTSIIAPTSYSTQSRFDLRTAYTPYAAGGIAYAAPVSYASPIALSHVY</sequence>
<accession>A0A7E5VSD9</accession>
<keyword evidence="1" id="KW-0732">Signal</keyword>
<evidence type="ECO:0000313" key="3">
    <source>
        <dbReference type="RefSeq" id="XP_026731214.1"/>
    </source>
</evidence>
<dbReference type="RefSeq" id="XP_026731214.1">
    <property type="nucleotide sequence ID" value="XM_026875413.1"/>
</dbReference>
<evidence type="ECO:0000256" key="1">
    <source>
        <dbReference type="SAM" id="SignalP"/>
    </source>
</evidence>
<dbReference type="OrthoDB" id="7466056at2759"/>
<dbReference type="GeneID" id="113496241"/>
<gene>
    <name evidence="3" type="primary">LOC113496241</name>
</gene>
<dbReference type="InParanoid" id="A0A7E5VSD9"/>
<name>A0A7E5VSD9_TRINI</name>
<dbReference type="AlphaFoldDB" id="A0A7E5VSD9"/>
<dbReference type="KEGG" id="tnl:113496241"/>
<feature type="chain" id="PRO_5028894205" evidence="1">
    <location>
        <begin position="17"/>
        <end position="224"/>
    </location>
</feature>
<organism evidence="2 3">
    <name type="scientific">Trichoplusia ni</name>
    <name type="common">Cabbage looper</name>
    <dbReference type="NCBI Taxonomy" id="7111"/>
    <lineage>
        <taxon>Eukaryota</taxon>
        <taxon>Metazoa</taxon>
        <taxon>Ecdysozoa</taxon>
        <taxon>Arthropoda</taxon>
        <taxon>Hexapoda</taxon>
        <taxon>Insecta</taxon>
        <taxon>Pterygota</taxon>
        <taxon>Neoptera</taxon>
        <taxon>Endopterygota</taxon>
        <taxon>Lepidoptera</taxon>
        <taxon>Glossata</taxon>
        <taxon>Ditrysia</taxon>
        <taxon>Noctuoidea</taxon>
        <taxon>Noctuidae</taxon>
        <taxon>Plusiinae</taxon>
        <taxon>Trichoplusia</taxon>
    </lineage>
</organism>